<dbReference type="Pfam" id="PF00207">
    <property type="entry name" value="A2M"/>
    <property type="match status" value="1"/>
</dbReference>
<dbReference type="Pfam" id="PF07677">
    <property type="entry name" value="A2M_recep"/>
    <property type="match status" value="1"/>
</dbReference>
<dbReference type="Pfam" id="PF07703">
    <property type="entry name" value="A2M_BRD"/>
    <property type="match status" value="1"/>
</dbReference>
<dbReference type="Gene3D" id="1.20.91.20">
    <property type="entry name" value="Anaphylotoxins (complement system)"/>
    <property type="match status" value="1"/>
</dbReference>
<feature type="signal peptide" evidence="4">
    <location>
        <begin position="1"/>
        <end position="30"/>
    </location>
</feature>
<feature type="chain" id="PRO_5044227385" description="Complement component 5" evidence="4">
    <location>
        <begin position="31"/>
        <end position="1706"/>
    </location>
</feature>
<dbReference type="Pfam" id="PF07678">
    <property type="entry name" value="TED_complement"/>
    <property type="match status" value="1"/>
</dbReference>
<organism evidence="7 8">
    <name type="scientific">Esox lucius</name>
    <name type="common">Northern pike</name>
    <dbReference type="NCBI Taxonomy" id="8010"/>
    <lineage>
        <taxon>Eukaryota</taxon>
        <taxon>Metazoa</taxon>
        <taxon>Chordata</taxon>
        <taxon>Craniata</taxon>
        <taxon>Vertebrata</taxon>
        <taxon>Euteleostomi</taxon>
        <taxon>Actinopterygii</taxon>
        <taxon>Neopterygii</taxon>
        <taxon>Teleostei</taxon>
        <taxon>Protacanthopterygii</taxon>
        <taxon>Esociformes</taxon>
        <taxon>Esocidae</taxon>
        <taxon>Esox</taxon>
    </lineage>
</organism>
<dbReference type="SUPFAM" id="SSF47686">
    <property type="entry name" value="Anaphylotoxins (complement system)"/>
    <property type="match status" value="1"/>
</dbReference>
<evidence type="ECO:0000259" key="5">
    <source>
        <dbReference type="PROSITE" id="PS01178"/>
    </source>
</evidence>
<dbReference type="Pfam" id="PF21309">
    <property type="entry name" value="C5_CUB"/>
    <property type="match status" value="1"/>
</dbReference>
<evidence type="ECO:0000313" key="7">
    <source>
        <dbReference type="Ensembl" id="ENSELUP00000087443.1"/>
    </source>
</evidence>
<feature type="domain" description="Anaphylatoxin-like" evidence="5">
    <location>
        <begin position="714"/>
        <end position="754"/>
    </location>
</feature>
<dbReference type="CDD" id="cd02896">
    <property type="entry name" value="complement_C3_C4_C5"/>
    <property type="match status" value="1"/>
</dbReference>
<dbReference type="InterPro" id="IPR040839">
    <property type="entry name" value="MG4"/>
</dbReference>
<dbReference type="InterPro" id="IPR002890">
    <property type="entry name" value="MG2"/>
</dbReference>
<dbReference type="PROSITE" id="PS50189">
    <property type="entry name" value="NTR"/>
    <property type="match status" value="1"/>
</dbReference>
<dbReference type="InterPro" id="IPR048843">
    <property type="entry name" value="C5_CUB"/>
</dbReference>
<dbReference type="InterPro" id="IPR011626">
    <property type="entry name" value="Alpha-macroglobulin_TED"/>
</dbReference>
<dbReference type="InterPro" id="IPR041555">
    <property type="entry name" value="MG3"/>
</dbReference>
<evidence type="ECO:0000256" key="3">
    <source>
        <dbReference type="ARBA" id="ARBA00023157"/>
    </source>
</evidence>
<dbReference type="PROSITE" id="PS01178">
    <property type="entry name" value="ANAPHYLATOXIN_2"/>
    <property type="match status" value="1"/>
</dbReference>
<reference evidence="7" key="3">
    <citation type="submission" date="2025-09" db="UniProtKB">
        <authorList>
            <consortium name="Ensembl"/>
        </authorList>
    </citation>
    <scope>IDENTIFICATION</scope>
</reference>
<evidence type="ECO:0000256" key="4">
    <source>
        <dbReference type="SAM" id="SignalP"/>
    </source>
</evidence>
<dbReference type="InterPro" id="IPR018081">
    <property type="entry name" value="Anaphylatoxin_comp_syst"/>
</dbReference>
<dbReference type="SUPFAM" id="SSF48239">
    <property type="entry name" value="Terpenoid cyclases/Protein prenyltransferases"/>
    <property type="match status" value="1"/>
</dbReference>
<dbReference type="InterPro" id="IPR008993">
    <property type="entry name" value="TIMP-like_OB-fold"/>
</dbReference>
<dbReference type="SUPFAM" id="SSF50242">
    <property type="entry name" value="TIMP-like"/>
    <property type="match status" value="1"/>
</dbReference>
<evidence type="ECO:0000256" key="1">
    <source>
        <dbReference type="ARBA" id="ARBA00004613"/>
    </source>
</evidence>
<dbReference type="Pfam" id="PF17789">
    <property type="entry name" value="MG4"/>
    <property type="match status" value="1"/>
</dbReference>
<dbReference type="InterPro" id="IPR008930">
    <property type="entry name" value="Terpenoid_cyclase/PrenylTrfase"/>
</dbReference>
<dbReference type="GeneID" id="105030204"/>
<dbReference type="InterPro" id="IPR009048">
    <property type="entry name" value="A-macroglobulin_rcpt-bd"/>
</dbReference>
<dbReference type="CTD" id="727"/>
<dbReference type="Gene3D" id="1.50.10.20">
    <property type="match status" value="1"/>
</dbReference>
<dbReference type="Pfam" id="PF17791">
    <property type="entry name" value="MG3"/>
    <property type="match status" value="1"/>
</dbReference>
<reference evidence="7 8" key="1">
    <citation type="submission" date="2020-02" db="EMBL/GenBank/DDBJ databases">
        <title>Esox lucius (northern pike) genome, fEsoLuc1, primary haplotype.</title>
        <authorList>
            <person name="Myers G."/>
            <person name="Karagic N."/>
            <person name="Meyer A."/>
            <person name="Pippel M."/>
            <person name="Reichard M."/>
            <person name="Winkler S."/>
            <person name="Tracey A."/>
            <person name="Sims Y."/>
            <person name="Howe K."/>
            <person name="Rhie A."/>
            <person name="Formenti G."/>
            <person name="Durbin R."/>
            <person name="Fedrigo O."/>
            <person name="Jarvis E.D."/>
        </authorList>
    </citation>
    <scope>NUCLEOTIDE SEQUENCE [LARGE SCALE GENOMIC DNA]</scope>
</reference>
<accession>A0AAY5KEE0</accession>
<sequence length="1706" mass="192013">MRNVSHSHRQWKMKFLIAVWVLHLCRLVHAQNTKTYLITAPKYLRLDASEKVVIQLFGYTEETNVQVCLKSSMDGSHTKYAEQIVTLNAQNNFQDAVTLRIFPNTFSETATHAFLQVHSEQFVKHVRIPVLRKNGFLFIQTDKTIYTPEQSVKVRAFSLNEDLMPGLRQVTLTFRDPELQKVEIVDLTDVNGIPTMQNPFKIPLKPKLGIWRIEASYTNEFTTEAKAEFEVKEYVLPSLSINMEPEANYISFGSFESFKIKISARYIHGAPVVNADVFLRFGYIEQRPGQTAVLLPKSLRREQMSESGDVEVIINIKKALSLEDGPKELEGLLGKSLYVAVLVQEPTGGISQEAELAGVKFLKSPYSLSLVATSPFIKPGLPYTIRVSVKDNLGEPVERTPVSLVEAFIKRKGVYEPYQCSTTTADYSKRTNNDGIALFICNMHSESGSAKFIFKTADERLPESSQAQYTLEAMAYSSPNERYLYIDLPSTYAAAEVGSPLSIVIYFYARSYLQIENFSYQIISRGKIVKFATEKHGGSTSQAIIFQVTRDMVPSIRLLVYYVMHGEGTSELVADSVWIDVKEKCVNGLKTELSFHQKEYKPKDVLTVEVKTGQDSLVALSAVDTAVYSLRASQDPLTSVLRHIEQSDQGCGGGGGKDNADVFRLAGLTFMTNANAQASQSEDDKCTAAVRPKRALSPNQKKEKAKQYGKMVFCCLQGLQQIPTLESCAHRANRVKHKNANDQKICREVFTECCEYSLKELQNSNENVLARAEVSFLFDLLPTQIRSYFPESWLWEVQPVRSGQVTLRRMLPDSLTTWEIKAVGMFKKEGSSGICVADPIRISVTQAVSIDVPLPYSMVRGEQIKLKGSVYNQAEEIIQYCVTLTAGPGVCLFQGKPTKDDGVKTTRCDKYSWLESGSVGLITFTLMALEVGSHPLTFTLRTKQQGMNDQIIKTLRVVPEGIRIEEVIGGKLDPQGLYGFSIRTVELKNSLPSQLVPKTSVERLITINGEILGEVLAILDNPDGLHKLVNLPSGSAEGEIMKFLPVYFVYHYLETTNRWNIMGPEKYNHPSELKRKIREGITSIQSFRIPLKFSYSMWKDKEASTWLTAFVVKTLGQVDKYVKVDSVMLSNSIFWLINIAQNEDGSFTEYSTYIPVKLMAKGADAMDKSVYLTSFVMIGIKTAMEVENCGLMEFGQAMRKAAMYVSNHAHLVKSMYARAVAAYALTLEDRDSMQSVMLYESLEKKAREKGEPVEYRYWQEKDVTQNPLTPDKTSAQMVETTAYVLLTALIKAKHQYAQPILNWLTQDQGYGGGFHSTQDTILTLEALAEYSKVIRSAKLDLLIEATYTKTKEQLGRISLNQKKPVGTPIEVSKDNDVRVTTGYGSGVSIVKMKTVYYKTTENNEMCNFDISIQLHSPDLKSKDTMLHKSRIVACAKYKPRPNEMFTEASHTVMEIQLPTGVRPFQEDLNMFLNGLESVITDYKITEDMVVLQLDSVPSDQFICVGFRIQNLFQVGMVSASFFKVYEFNDRESQCSKLYSNSEAKLLRLCVGEQCHCMAAECCNFKYDMDTSITADGRKRDTCHDHIHYAFKVKIKSIVEEGDFITYVANMLNPLKMGLENHKINSELEFVKKASCTSVDMKTGGQYLIVGADRMQIQVGRSYKYRYPLDSQATVEVWPSECGGNPTCVKYVNILEQYAEDLLIEGC</sequence>
<dbReference type="InterPro" id="IPR011625">
    <property type="entry name" value="A2M_N_BRD"/>
</dbReference>
<keyword evidence="2" id="KW-0964">Secreted</keyword>
<dbReference type="Gene3D" id="2.40.50.120">
    <property type="match status" value="1"/>
</dbReference>
<dbReference type="InterPro" id="IPR036595">
    <property type="entry name" value="A-macroglobulin_rcpt-bd_sf"/>
</dbReference>
<dbReference type="SMART" id="SM00104">
    <property type="entry name" value="ANATO"/>
    <property type="match status" value="1"/>
</dbReference>
<dbReference type="Gene3D" id="2.60.120.1540">
    <property type="match status" value="1"/>
</dbReference>
<dbReference type="InterPro" id="IPR001134">
    <property type="entry name" value="Netrin_domain"/>
</dbReference>
<dbReference type="Gene3D" id="2.60.40.10">
    <property type="entry name" value="Immunoglobulins"/>
    <property type="match status" value="2"/>
</dbReference>
<dbReference type="Pfam" id="PF01821">
    <property type="entry name" value="ANATO"/>
    <property type="match status" value="1"/>
</dbReference>
<protein>
    <recommendedName>
        <fullName evidence="9">Complement component 5</fullName>
    </recommendedName>
</protein>
<dbReference type="Gene3D" id="6.20.50.160">
    <property type="match status" value="1"/>
</dbReference>
<dbReference type="PANTHER" id="PTHR11412">
    <property type="entry name" value="MACROGLOBULIN / COMPLEMENT"/>
    <property type="match status" value="1"/>
</dbReference>
<evidence type="ECO:0000256" key="2">
    <source>
        <dbReference type="ARBA" id="ARBA00022525"/>
    </source>
</evidence>
<dbReference type="InterPro" id="IPR018933">
    <property type="entry name" value="Netrin_module_non-TIMP"/>
</dbReference>
<dbReference type="RefSeq" id="XP_010902214.2">
    <property type="nucleotide sequence ID" value="XM_010903912.4"/>
</dbReference>
<dbReference type="Pfam" id="PF01759">
    <property type="entry name" value="NTR"/>
    <property type="match status" value="1"/>
</dbReference>
<keyword evidence="8" id="KW-1185">Reference proteome</keyword>
<dbReference type="Gene3D" id="2.20.130.20">
    <property type="match status" value="1"/>
</dbReference>
<dbReference type="Gene3D" id="2.60.40.690">
    <property type="entry name" value="Alpha-macroglobulin, receptor-binding domain"/>
    <property type="match status" value="1"/>
</dbReference>
<dbReference type="CDD" id="cd00017">
    <property type="entry name" value="ANATO"/>
    <property type="match status" value="1"/>
</dbReference>
<dbReference type="SMART" id="SM01361">
    <property type="entry name" value="A2M_recep"/>
    <property type="match status" value="1"/>
</dbReference>
<keyword evidence="4" id="KW-0732">Signal</keyword>
<dbReference type="SUPFAM" id="SSF49410">
    <property type="entry name" value="Alpha-macroglobulin receptor domain"/>
    <property type="match status" value="1"/>
</dbReference>
<dbReference type="KEGG" id="els:105030204"/>
<feature type="domain" description="NTR" evidence="6">
    <location>
        <begin position="1562"/>
        <end position="1706"/>
    </location>
</feature>
<comment type="subcellular location">
    <subcellularLocation>
        <location evidence="1">Secreted</location>
    </subcellularLocation>
</comment>
<dbReference type="SMART" id="SM00643">
    <property type="entry name" value="C345C"/>
    <property type="match status" value="1"/>
</dbReference>
<dbReference type="GO" id="GO:0005615">
    <property type="term" value="C:extracellular space"/>
    <property type="evidence" value="ECO:0007669"/>
    <property type="project" value="InterPro"/>
</dbReference>
<evidence type="ECO:0008006" key="9">
    <source>
        <dbReference type="Google" id="ProtNLM"/>
    </source>
</evidence>
<dbReference type="Pfam" id="PF01835">
    <property type="entry name" value="MG2"/>
    <property type="match status" value="1"/>
</dbReference>
<dbReference type="GO" id="GO:0004866">
    <property type="term" value="F:endopeptidase inhibitor activity"/>
    <property type="evidence" value="ECO:0007669"/>
    <property type="project" value="InterPro"/>
</dbReference>
<dbReference type="Gene3D" id="2.60.40.1940">
    <property type="match status" value="1"/>
</dbReference>
<dbReference type="InterPro" id="IPR000020">
    <property type="entry name" value="Anaphylatoxin/fibulin"/>
</dbReference>
<dbReference type="InterPro" id="IPR013783">
    <property type="entry name" value="Ig-like_fold"/>
</dbReference>
<name>A0AAY5KEE0_ESOLU</name>
<dbReference type="SMART" id="SM01359">
    <property type="entry name" value="A2M_N_2"/>
    <property type="match status" value="1"/>
</dbReference>
<keyword evidence="3" id="KW-1015">Disulfide bond</keyword>
<proteinExistence type="predicted"/>
<evidence type="ECO:0000313" key="8">
    <source>
        <dbReference type="Proteomes" id="UP000265140"/>
    </source>
</evidence>
<dbReference type="GeneTree" id="ENSGT00940000155670"/>
<dbReference type="Proteomes" id="UP000265140">
    <property type="component" value="Chromosome 13"/>
</dbReference>
<dbReference type="SMART" id="SM01360">
    <property type="entry name" value="A2M"/>
    <property type="match status" value="1"/>
</dbReference>
<dbReference type="InterPro" id="IPR001599">
    <property type="entry name" value="Macroglobln_a2"/>
</dbReference>
<dbReference type="InterPro" id="IPR050473">
    <property type="entry name" value="A2M/Complement_sys"/>
</dbReference>
<dbReference type="Pfam" id="PF17790">
    <property type="entry name" value="MG1"/>
    <property type="match status" value="1"/>
</dbReference>
<reference evidence="7" key="2">
    <citation type="submission" date="2025-08" db="UniProtKB">
        <authorList>
            <consortium name="Ensembl"/>
        </authorList>
    </citation>
    <scope>IDENTIFICATION</scope>
</reference>
<dbReference type="PANTHER" id="PTHR11412:SF83">
    <property type="entry name" value="COMPLEMENT C5"/>
    <property type="match status" value="1"/>
</dbReference>
<dbReference type="Ensembl" id="ENSELUT00000104797.1">
    <property type="protein sequence ID" value="ENSELUP00000087443.1"/>
    <property type="gene ID" value="ENSELUG00000009867.3"/>
</dbReference>
<evidence type="ECO:0000259" key="6">
    <source>
        <dbReference type="PROSITE" id="PS50189"/>
    </source>
</evidence>
<dbReference type="InterPro" id="IPR041425">
    <property type="entry name" value="C3/4/5_MG1"/>
</dbReference>
<dbReference type="Gene3D" id="2.60.40.1930">
    <property type="match status" value="3"/>
</dbReference>